<comment type="caution">
    <text evidence="7">The sequence shown here is derived from an EMBL/GenBank/DDBJ whole genome shotgun (WGS) entry which is preliminary data.</text>
</comment>
<evidence type="ECO:0000313" key="8">
    <source>
        <dbReference type="Proteomes" id="UP000054937"/>
    </source>
</evidence>
<organism evidence="7 8">
    <name type="scientific">Pseudocohnilembus persalinus</name>
    <name type="common">Ciliate</name>
    <dbReference type="NCBI Taxonomy" id="266149"/>
    <lineage>
        <taxon>Eukaryota</taxon>
        <taxon>Sar</taxon>
        <taxon>Alveolata</taxon>
        <taxon>Ciliophora</taxon>
        <taxon>Intramacronucleata</taxon>
        <taxon>Oligohymenophorea</taxon>
        <taxon>Scuticociliatia</taxon>
        <taxon>Philasterida</taxon>
        <taxon>Pseudocohnilembidae</taxon>
        <taxon>Pseudocohnilembus</taxon>
    </lineage>
</organism>
<dbReference type="EMBL" id="LDAU01000079">
    <property type="protein sequence ID" value="KRX07841.1"/>
    <property type="molecule type" value="Genomic_DNA"/>
</dbReference>
<accession>A0A0V0R034</accession>
<dbReference type="OMA" id="ITKEMHY"/>
<evidence type="ECO:0000256" key="1">
    <source>
        <dbReference type="ARBA" id="ARBA00022723"/>
    </source>
</evidence>
<protein>
    <recommendedName>
        <fullName evidence="6">UBR-type domain-containing protein</fullName>
    </recommendedName>
</protein>
<keyword evidence="5" id="KW-1133">Transmembrane helix</keyword>
<keyword evidence="3" id="KW-0862">Zinc</keyword>
<dbReference type="CDD" id="cd19670">
    <property type="entry name" value="UBR-box_UBR1_2_3"/>
    <property type="match status" value="1"/>
</dbReference>
<evidence type="ECO:0000259" key="6">
    <source>
        <dbReference type="PROSITE" id="PS51157"/>
    </source>
</evidence>
<proteinExistence type="predicted"/>
<evidence type="ECO:0000256" key="2">
    <source>
        <dbReference type="ARBA" id="ARBA00022771"/>
    </source>
</evidence>
<dbReference type="InterPro" id="IPR003126">
    <property type="entry name" value="Znf_UBR"/>
</dbReference>
<dbReference type="OrthoDB" id="15304at2759"/>
<dbReference type="Proteomes" id="UP000054937">
    <property type="component" value="Unassembled WGS sequence"/>
</dbReference>
<evidence type="ECO:0000313" key="7">
    <source>
        <dbReference type="EMBL" id="KRX07841.1"/>
    </source>
</evidence>
<dbReference type="GO" id="GO:0016567">
    <property type="term" value="P:protein ubiquitination"/>
    <property type="evidence" value="ECO:0007669"/>
    <property type="project" value="UniProtKB-UniPathway"/>
</dbReference>
<keyword evidence="8" id="KW-1185">Reference proteome</keyword>
<feature type="domain" description="UBR-type" evidence="6">
    <location>
        <begin position="90"/>
        <end position="190"/>
    </location>
</feature>
<dbReference type="AlphaFoldDB" id="A0A0V0R034"/>
<keyword evidence="2" id="KW-0863">Zinc-finger</keyword>
<reference evidence="7 8" key="1">
    <citation type="journal article" date="2015" name="Sci. Rep.">
        <title>Genome of the facultative scuticociliatosis pathogen Pseudocohnilembus persalinus provides insight into its virulence through horizontal gene transfer.</title>
        <authorList>
            <person name="Xiong J."/>
            <person name="Wang G."/>
            <person name="Cheng J."/>
            <person name="Tian M."/>
            <person name="Pan X."/>
            <person name="Warren A."/>
            <person name="Jiang C."/>
            <person name="Yuan D."/>
            <person name="Miao W."/>
        </authorList>
    </citation>
    <scope>NUCLEOTIDE SEQUENCE [LARGE SCALE GENOMIC DNA]</scope>
    <source>
        <strain evidence="7">36N120E</strain>
    </source>
</reference>
<dbReference type="InParanoid" id="A0A0V0R034"/>
<keyword evidence="5" id="KW-0472">Membrane</keyword>
<feature type="transmembrane region" description="Helical" evidence="5">
    <location>
        <begin position="12"/>
        <end position="31"/>
    </location>
</feature>
<name>A0A0V0R034_PSEPJ</name>
<gene>
    <name evidence="7" type="ORF">PPERSA_10125</name>
</gene>
<evidence type="ECO:0000256" key="5">
    <source>
        <dbReference type="SAM" id="Phobius"/>
    </source>
</evidence>
<sequence>MSFINKNSKSQKILIALLGTGTLGLAGLYFYRKSIESKTYQYQIQNLSNEMIRQKNKNIQKQLQALNKIIKDNFIKKISTIPQFQEMKNSICSRQLQVNENYYVCLECSKTFDDNQLKNLSEDDKKDKKNVNFYNHMAMCEPCYKKCNDKHQGHYVEQRKVKAYAHNMVCCDCGDQNFLKKEGFCEDHCGFDENQILTKISQIDKQDYQFLMEFLMHLFYIILQHCEETKFNEAHQSTAISLIKNILTLFQDLQNESVVFRYFLGEFLVKRWSDFDPKYIKSSWKFTHKCSNLDTDNLQQDLNQKIKQSINNCTCNFFEVVIQYTFLQSLEIHELFYKISKDISTINSKFNTEITFSLSKKINQCLFAKKLFLQNENKNVIFMDLAEIYDILAFLIDDKQREEKVISIGEDFINHLKTFTYLLQLYLSKGLYQLTYKSLFEVMQVFFYSLRNPNISKHIVQYKGLFQQIFSALFCFDKFIIVDKLQNHNHFLAFMDSFMPAVVITKEMHYQINNHIQTFLINLSQQENKEQLFTQIAEDWRNQIEKVEIVNKNCDPKCFDFSFTMTLPLMVTYLPQMLSQEVPNKQKITQIFEKYLINLKFSENKDAFIEQIKKFLLLFRQQLKTINLGFMLRSVIKAQQEQGLNSELYNGYMKLEYKTTNSLFDEENFGYQILCLYEKDTQFLRQKYFQPLEKAYNEYHNKEKLSPQEDEFVQILNSAVQDMISFVTNDSFLFNCFGTEQSKKLPNVDKEYLALQEQFIRKTIINILQIGKYQYNDLVEQANWYLSKSFQINHIIEEVAQIDPVTKFYSLKKEYENNIYPQYVKQQYKSIKKQVKELDDKYDEQLGDKKTDAEFLINDENYPFNKRQSNKELPTFTFYRELWQSVFLNEYLLDLMVEKLFLNFYDKCNIDTKKVIVLTLYKIVQLLSISINDPLVENNQEDIDLFNKYLVNNNKLFEKLDEVLKELEEQKLVCWQICVKRTKLMLEDFLIIRKQRTNSEQID</sequence>
<feature type="zinc finger region" description="UBR-type" evidence="4">
    <location>
        <begin position="90"/>
        <end position="190"/>
    </location>
</feature>
<evidence type="ECO:0000256" key="3">
    <source>
        <dbReference type="ARBA" id="ARBA00022833"/>
    </source>
</evidence>
<dbReference type="UniPathway" id="UPA00143"/>
<evidence type="ECO:0000256" key="4">
    <source>
        <dbReference type="PROSITE-ProRule" id="PRU00508"/>
    </source>
</evidence>
<dbReference type="PROSITE" id="PS51157">
    <property type="entry name" value="ZF_UBR"/>
    <property type="match status" value="1"/>
</dbReference>
<keyword evidence="1" id="KW-0479">Metal-binding</keyword>
<dbReference type="GO" id="GO:0008270">
    <property type="term" value="F:zinc ion binding"/>
    <property type="evidence" value="ECO:0007669"/>
    <property type="project" value="UniProtKB-KW"/>
</dbReference>
<keyword evidence="5" id="KW-0812">Transmembrane</keyword>
<dbReference type="Pfam" id="PF02207">
    <property type="entry name" value="zf-UBR"/>
    <property type="match status" value="1"/>
</dbReference>